<dbReference type="PIRSF" id="PIRSF002741">
    <property type="entry name" value="MppA"/>
    <property type="match status" value="1"/>
</dbReference>
<dbReference type="EMBL" id="CP065662">
    <property type="protein sequence ID" value="QPS01748.1"/>
    <property type="molecule type" value="Genomic_DNA"/>
</dbReference>
<sequence length="503" mass="55749">MNKKLLKFIVLCSSSLTLFLAGCQAGGDSKNQGQASQDSYQVGQSLVASDLDPLSSSWSLASHGVAEYVYQQDPDGNLYSRYIAELNHVDDNTWQATTKNEAKFADGSVVDAPALAECLNEIQEKNPLANATAGKMTFTADDDSHLTITTERPTQVMDSVLGEWTNVVYKRDGDQVIYSGPYQAKNLQSEEKLDLEPNPNYPDADQRKNVTITAFNDEAAMKSAFQSGELDLIAPISPNLKEQLDKAGQKTQSYDAGYQYFALVNIQRPLFKEAKMRQALDLALNREDYLKALKGGRLPSGLFADIYSFNADVPLEHDSEKAEALLDELGWKKNDQGQREKDGQALELNVATLSFRQDLVTIGQILSSQLNPLGIKVNVQALDNAEDVKTGSPYDLLLYSQHTAPSGEPSYFLNQFFRSDGSNNRFDYSNPEVDQELDQLGHEATPEKRDEIAKSIQEKIINDRPIIRLVDPEWHAGVGADLGDYQLYCGDYYIVNPSLGVNK</sequence>
<keyword evidence="1" id="KW-0732">Signal</keyword>
<dbReference type="Gene3D" id="3.10.105.10">
    <property type="entry name" value="Dipeptide-binding Protein, Domain 3"/>
    <property type="match status" value="1"/>
</dbReference>
<dbReference type="GeneID" id="35767688"/>
<protein>
    <submittedName>
        <fullName evidence="3">ABC transporter substrate-binding protein</fullName>
    </submittedName>
</protein>
<dbReference type="PANTHER" id="PTHR30290">
    <property type="entry name" value="PERIPLASMIC BINDING COMPONENT OF ABC TRANSPORTER"/>
    <property type="match status" value="1"/>
</dbReference>
<reference evidence="4 5" key="1">
    <citation type="submission" date="2020-12" db="EMBL/GenBank/DDBJ databases">
        <title>FDA dAtabase for Regulatory Grade micrObial Sequences (FDA-ARGOS): Supporting development and validation of Infectious Disease Dx tests.</title>
        <authorList>
            <person name="Sproer C."/>
            <person name="Gronow S."/>
            <person name="Severitt S."/>
            <person name="Schroder I."/>
            <person name="Tallon L."/>
            <person name="Sadzewicz L."/>
            <person name="Zhao X."/>
            <person name="Boylan J."/>
            <person name="Ott S."/>
            <person name="Bowen H."/>
            <person name="Vavikolanu K."/>
            <person name="Mehta A."/>
            <person name="Aluvathingal J."/>
            <person name="Nadendla S."/>
            <person name="Lowell S."/>
            <person name="Myers T."/>
            <person name="Yan Y."/>
            <person name="Sichtig H."/>
        </authorList>
    </citation>
    <scope>NUCLEOTIDE SEQUENCE [LARGE SCALE GENOMIC DNA]</scope>
    <source>
        <strain evidence="4 5">FDAARGOS_911</strain>
    </source>
</reference>
<feature type="signal peptide" evidence="1">
    <location>
        <begin position="1"/>
        <end position="20"/>
    </location>
</feature>
<evidence type="ECO:0000313" key="6">
    <source>
        <dbReference type="Proteomes" id="UP001069145"/>
    </source>
</evidence>
<dbReference type="AlphaFoldDB" id="A0A0X8FFU6"/>
<dbReference type="EMBL" id="JAOTML010000006">
    <property type="protein sequence ID" value="MCY3053545.1"/>
    <property type="molecule type" value="Genomic_DNA"/>
</dbReference>
<keyword evidence="6" id="KW-1185">Reference proteome</keyword>
<dbReference type="Proteomes" id="UP000594771">
    <property type="component" value="Chromosome"/>
</dbReference>
<reference evidence="3" key="2">
    <citation type="submission" date="2022-09" db="EMBL/GenBank/DDBJ databases">
        <title>Aerococcus urinae taxonomy study.</title>
        <authorList>
            <person name="Christensen J."/>
            <person name="Senneby E."/>
        </authorList>
    </citation>
    <scope>NUCLEOTIDE SEQUENCE</scope>
    <source>
        <strain evidence="3">NLD-066-U95</strain>
    </source>
</reference>
<accession>A0A0X8FFU6</accession>
<evidence type="ECO:0000256" key="1">
    <source>
        <dbReference type="SAM" id="SignalP"/>
    </source>
</evidence>
<dbReference type="OrthoDB" id="9796817at2"/>
<gene>
    <name evidence="4" type="ORF">I6G68_01355</name>
    <name evidence="3" type="ORF">ODY43_06040</name>
</gene>
<dbReference type="GO" id="GO:1904680">
    <property type="term" value="F:peptide transmembrane transporter activity"/>
    <property type="evidence" value="ECO:0007669"/>
    <property type="project" value="TreeGrafter"/>
</dbReference>
<evidence type="ECO:0000313" key="5">
    <source>
        <dbReference type="Proteomes" id="UP000594771"/>
    </source>
</evidence>
<dbReference type="GO" id="GO:0015833">
    <property type="term" value="P:peptide transport"/>
    <property type="evidence" value="ECO:0007669"/>
    <property type="project" value="TreeGrafter"/>
</dbReference>
<dbReference type="InterPro" id="IPR000914">
    <property type="entry name" value="SBP_5_dom"/>
</dbReference>
<dbReference type="InterPro" id="IPR039424">
    <property type="entry name" value="SBP_5"/>
</dbReference>
<dbReference type="KEGG" id="aun:AWM73_08655"/>
<name>A0A0X8FFU6_9LACT</name>
<evidence type="ECO:0000259" key="2">
    <source>
        <dbReference type="Pfam" id="PF00496"/>
    </source>
</evidence>
<dbReference type="PANTHER" id="PTHR30290:SF81">
    <property type="entry name" value="OLIGOPEPTIDE-BINDING PROTEIN OPPA"/>
    <property type="match status" value="1"/>
</dbReference>
<dbReference type="GO" id="GO:0042597">
    <property type="term" value="C:periplasmic space"/>
    <property type="evidence" value="ECO:0007669"/>
    <property type="project" value="UniProtKB-ARBA"/>
</dbReference>
<dbReference type="PROSITE" id="PS51257">
    <property type="entry name" value="PROKAR_LIPOPROTEIN"/>
    <property type="match status" value="1"/>
</dbReference>
<organism evidence="4 5">
    <name type="scientific">Aerococcus urinae</name>
    <dbReference type="NCBI Taxonomy" id="1376"/>
    <lineage>
        <taxon>Bacteria</taxon>
        <taxon>Bacillati</taxon>
        <taxon>Bacillota</taxon>
        <taxon>Bacilli</taxon>
        <taxon>Lactobacillales</taxon>
        <taxon>Aerococcaceae</taxon>
        <taxon>Aerococcus</taxon>
    </lineage>
</organism>
<dbReference type="RefSeq" id="WP_060778973.1">
    <property type="nucleotide sequence ID" value="NZ_CAJHLF010000006.1"/>
</dbReference>
<dbReference type="InterPro" id="IPR030678">
    <property type="entry name" value="Peptide/Ni-bd"/>
</dbReference>
<dbReference type="Proteomes" id="UP001069145">
    <property type="component" value="Unassembled WGS sequence"/>
</dbReference>
<feature type="chain" id="PRO_5038336287" evidence="1">
    <location>
        <begin position="21"/>
        <end position="503"/>
    </location>
</feature>
<dbReference type="GO" id="GO:0043190">
    <property type="term" value="C:ATP-binding cassette (ABC) transporter complex"/>
    <property type="evidence" value="ECO:0007669"/>
    <property type="project" value="InterPro"/>
</dbReference>
<evidence type="ECO:0000313" key="3">
    <source>
        <dbReference type="EMBL" id="MCY3053545.1"/>
    </source>
</evidence>
<proteinExistence type="predicted"/>
<dbReference type="Pfam" id="PF00496">
    <property type="entry name" value="SBP_bac_5"/>
    <property type="match status" value="1"/>
</dbReference>
<feature type="domain" description="Solute-binding protein family 5" evidence="2">
    <location>
        <begin position="90"/>
        <end position="423"/>
    </location>
</feature>
<evidence type="ECO:0000313" key="4">
    <source>
        <dbReference type="EMBL" id="QPS01748.1"/>
    </source>
</evidence>
<dbReference type="Gene3D" id="3.40.190.10">
    <property type="entry name" value="Periplasmic binding protein-like II"/>
    <property type="match status" value="1"/>
</dbReference>
<dbReference type="SUPFAM" id="SSF53850">
    <property type="entry name" value="Periplasmic binding protein-like II"/>
    <property type="match status" value="1"/>
</dbReference>